<reference evidence="1" key="1">
    <citation type="submission" date="2023-10" db="EMBL/GenBank/DDBJ databases">
        <title>Genome assembly of Pristionchus species.</title>
        <authorList>
            <person name="Yoshida K."/>
            <person name="Sommer R.J."/>
        </authorList>
    </citation>
    <scope>NUCLEOTIDE SEQUENCE</scope>
    <source>
        <strain evidence="1">RS0144</strain>
    </source>
</reference>
<comment type="caution">
    <text evidence="1">The sequence shown here is derived from an EMBL/GenBank/DDBJ whole genome shotgun (WGS) entry which is preliminary data.</text>
</comment>
<evidence type="ECO:0000313" key="1">
    <source>
        <dbReference type="EMBL" id="GMS80445.1"/>
    </source>
</evidence>
<sequence length="73" mass="8485">VNTNRLFSMIPAHLVVAPLFFYRDMNHHFERDFLATRWHSTSLVPLIVLNVIESFSPSINNLRSDEGKNDKSQ</sequence>
<accession>A0AAV5SJW0</accession>
<proteinExistence type="predicted"/>
<dbReference type="Proteomes" id="UP001432027">
    <property type="component" value="Unassembled WGS sequence"/>
</dbReference>
<dbReference type="EMBL" id="BTSX01000001">
    <property type="protein sequence ID" value="GMS80445.1"/>
    <property type="molecule type" value="Genomic_DNA"/>
</dbReference>
<evidence type="ECO:0000313" key="2">
    <source>
        <dbReference type="Proteomes" id="UP001432027"/>
    </source>
</evidence>
<organism evidence="1 2">
    <name type="scientific">Pristionchus entomophagus</name>
    <dbReference type="NCBI Taxonomy" id="358040"/>
    <lineage>
        <taxon>Eukaryota</taxon>
        <taxon>Metazoa</taxon>
        <taxon>Ecdysozoa</taxon>
        <taxon>Nematoda</taxon>
        <taxon>Chromadorea</taxon>
        <taxon>Rhabditida</taxon>
        <taxon>Rhabditina</taxon>
        <taxon>Diplogasteromorpha</taxon>
        <taxon>Diplogasteroidea</taxon>
        <taxon>Neodiplogasteridae</taxon>
        <taxon>Pristionchus</taxon>
    </lineage>
</organism>
<feature type="non-terminal residue" evidence="1">
    <location>
        <position position="73"/>
    </location>
</feature>
<name>A0AAV5SJW0_9BILA</name>
<keyword evidence="2" id="KW-1185">Reference proteome</keyword>
<feature type="non-terminal residue" evidence="1">
    <location>
        <position position="1"/>
    </location>
</feature>
<protein>
    <recommendedName>
        <fullName evidence="3">G protein-coupled receptor</fullName>
    </recommendedName>
</protein>
<evidence type="ECO:0008006" key="3">
    <source>
        <dbReference type="Google" id="ProtNLM"/>
    </source>
</evidence>
<gene>
    <name evidence="1" type="ORF">PENTCL1PPCAC_2620</name>
</gene>
<dbReference type="AlphaFoldDB" id="A0AAV5SJW0"/>